<reference evidence="8 9" key="1">
    <citation type="submission" date="2017-08" db="EMBL/GenBank/DDBJ databases">
        <authorList>
            <person name="de Groot N.N."/>
        </authorList>
    </citation>
    <scope>NUCLEOTIDE SEQUENCE [LARGE SCALE GENOMIC DNA]</scope>
    <source>
        <strain evidence="8 9">HM2</strain>
    </source>
</reference>
<evidence type="ECO:0000256" key="3">
    <source>
        <dbReference type="ARBA" id="ARBA00022475"/>
    </source>
</evidence>
<dbReference type="RefSeq" id="WP_109572309.1">
    <property type="nucleotide sequence ID" value="NZ_UHJL01000001.1"/>
</dbReference>
<dbReference type="GO" id="GO:0005886">
    <property type="term" value="C:plasma membrane"/>
    <property type="evidence" value="ECO:0007669"/>
    <property type="project" value="UniProtKB-SubCell"/>
</dbReference>
<keyword evidence="3" id="KW-1003">Cell membrane</keyword>
<keyword evidence="7" id="KW-0653">Protein transport</keyword>
<evidence type="ECO:0000256" key="4">
    <source>
        <dbReference type="ARBA" id="ARBA00022692"/>
    </source>
</evidence>
<dbReference type="Proteomes" id="UP000255423">
    <property type="component" value="Unassembled WGS sequence"/>
</dbReference>
<evidence type="ECO:0000313" key="9">
    <source>
        <dbReference type="Proteomes" id="UP000255423"/>
    </source>
</evidence>
<dbReference type="GO" id="GO:0015031">
    <property type="term" value="P:protein transport"/>
    <property type="evidence" value="ECO:0007669"/>
    <property type="project" value="UniProtKB-KW"/>
</dbReference>
<gene>
    <name evidence="8" type="ORF">SAMN05661053_1003</name>
</gene>
<dbReference type="Gene3D" id="3.30.420.270">
    <property type="match status" value="1"/>
</dbReference>
<keyword evidence="7" id="KW-0813">Transport</keyword>
<evidence type="ECO:0000256" key="7">
    <source>
        <dbReference type="RuleBase" id="RU003879"/>
    </source>
</evidence>
<dbReference type="PANTHER" id="PTHR30558">
    <property type="entry name" value="EXBD MEMBRANE COMPONENT OF PMF-DRIVEN MACROMOLECULE IMPORT SYSTEM"/>
    <property type="match status" value="1"/>
</dbReference>
<organism evidence="8 9">
    <name type="scientific">Fibrobacter succinogenes</name>
    <name type="common">Bacteroides succinogenes</name>
    <dbReference type="NCBI Taxonomy" id="833"/>
    <lineage>
        <taxon>Bacteria</taxon>
        <taxon>Pseudomonadati</taxon>
        <taxon>Fibrobacterota</taxon>
        <taxon>Fibrobacteria</taxon>
        <taxon>Fibrobacterales</taxon>
        <taxon>Fibrobacteraceae</taxon>
        <taxon>Fibrobacter</taxon>
    </lineage>
</organism>
<dbReference type="Pfam" id="PF02472">
    <property type="entry name" value="ExbD"/>
    <property type="match status" value="1"/>
</dbReference>
<comment type="subcellular location">
    <subcellularLocation>
        <location evidence="1">Cell membrane</location>
        <topology evidence="1">Single-pass membrane protein</topology>
    </subcellularLocation>
    <subcellularLocation>
        <location evidence="7">Cell membrane</location>
        <topology evidence="7">Single-pass type II membrane protein</topology>
    </subcellularLocation>
</comment>
<dbReference type="GO" id="GO:0022857">
    <property type="term" value="F:transmembrane transporter activity"/>
    <property type="evidence" value="ECO:0007669"/>
    <property type="project" value="InterPro"/>
</dbReference>
<dbReference type="InterPro" id="IPR003400">
    <property type="entry name" value="ExbD"/>
</dbReference>
<name>A0A380RY04_FIBSU</name>
<dbReference type="EMBL" id="UHJL01000001">
    <property type="protein sequence ID" value="SUQ19762.1"/>
    <property type="molecule type" value="Genomic_DNA"/>
</dbReference>
<keyword evidence="5" id="KW-1133">Transmembrane helix</keyword>
<sequence length="138" mass="15655">MKRSRRKDLKQELNLTNMIDIVFAILIVFILCAPLMSQGVKVNLPQVKAPTMEQQKLLKVSITKNLEIFIADMQVDMESFESIFKSLWNGEMAVVINSDEAVSYGFVMKVVTQVQKLGVTKLGFLTMTPKDDLVNEKK</sequence>
<dbReference type="PANTHER" id="PTHR30558:SF7">
    <property type="entry name" value="TOL-PAL SYSTEM PROTEIN TOLR"/>
    <property type="match status" value="1"/>
</dbReference>
<evidence type="ECO:0000256" key="2">
    <source>
        <dbReference type="ARBA" id="ARBA00005811"/>
    </source>
</evidence>
<protein>
    <submittedName>
        <fullName evidence="8">Biopolymer transport protein TolR</fullName>
    </submittedName>
</protein>
<keyword evidence="6" id="KW-0472">Membrane</keyword>
<evidence type="ECO:0000256" key="1">
    <source>
        <dbReference type="ARBA" id="ARBA00004162"/>
    </source>
</evidence>
<evidence type="ECO:0000256" key="6">
    <source>
        <dbReference type="ARBA" id="ARBA00023136"/>
    </source>
</evidence>
<dbReference type="AlphaFoldDB" id="A0A380RY04"/>
<evidence type="ECO:0000256" key="5">
    <source>
        <dbReference type="ARBA" id="ARBA00022989"/>
    </source>
</evidence>
<comment type="similarity">
    <text evidence="2 7">Belongs to the ExbD/TolR family.</text>
</comment>
<accession>A0A380RY04</accession>
<evidence type="ECO:0000313" key="8">
    <source>
        <dbReference type="EMBL" id="SUQ19762.1"/>
    </source>
</evidence>
<keyword evidence="4 7" id="KW-0812">Transmembrane</keyword>
<proteinExistence type="inferred from homology"/>